<dbReference type="Proteomes" id="UP000037460">
    <property type="component" value="Unassembled WGS sequence"/>
</dbReference>
<dbReference type="InterPro" id="IPR035892">
    <property type="entry name" value="C2_domain_sf"/>
</dbReference>
<accession>A0A0M0JQX8</accession>
<evidence type="ECO:0000256" key="1">
    <source>
        <dbReference type="SAM" id="MobiDB-lite"/>
    </source>
</evidence>
<evidence type="ECO:0000313" key="3">
    <source>
        <dbReference type="Proteomes" id="UP000037460"/>
    </source>
</evidence>
<protein>
    <submittedName>
        <fullName evidence="2">Uncharacterized protein</fullName>
    </submittedName>
</protein>
<gene>
    <name evidence="2" type="ORF">Ctob_007606</name>
</gene>
<dbReference type="Gene3D" id="2.60.40.150">
    <property type="entry name" value="C2 domain"/>
    <property type="match status" value="1"/>
</dbReference>
<dbReference type="AlphaFoldDB" id="A0A0M0JQX8"/>
<feature type="compositionally biased region" description="Polar residues" evidence="1">
    <location>
        <begin position="420"/>
        <end position="435"/>
    </location>
</feature>
<evidence type="ECO:0000313" key="2">
    <source>
        <dbReference type="EMBL" id="KOO28986.1"/>
    </source>
</evidence>
<keyword evidence="3" id="KW-1185">Reference proteome</keyword>
<organism evidence="2 3">
    <name type="scientific">Chrysochromulina tobinii</name>
    <dbReference type="NCBI Taxonomy" id="1460289"/>
    <lineage>
        <taxon>Eukaryota</taxon>
        <taxon>Haptista</taxon>
        <taxon>Haptophyta</taxon>
        <taxon>Prymnesiophyceae</taxon>
        <taxon>Prymnesiales</taxon>
        <taxon>Chrysochromulinaceae</taxon>
        <taxon>Chrysochromulina</taxon>
    </lineage>
</organism>
<sequence>MGVLPEETGLVTAQVPRRVYDGSGTEMRLGGLTGSWEVPLEEGDAALTALRAALRSVEEQDSDVYFVLKGSSKGSTKGVASRSAVVGGASRSAKDANDAIDGSEGRVVELGTAHINLEEILRLGAEPTRKRLPLYAQASGERVGSAVVSARCLEALKWAKRAVQEEASAAVGVAELVLFPLTAQRHASTLAARKVEVAVQLPPPLAAALPQPWVTTPMRITQGKVDYKFRARADAYTGSAVHAGLVASLDAAASARLARRKAAYLQATEVELIVRVAGGGAAASAGGTKGKEGRDGKESKDVGAAGAEEVLAVARFSLASLMERGSDLGETMAPLPLWAPRRSRDEIERAQAEIEAADAAAAKAAMAEAKADVAAPPDAKADAKTVGGELIAKADAKADAKAKAARAARAAVERAEKSGQLGTLQKLSRAAQQGRVSDIAYR</sequence>
<feature type="compositionally biased region" description="Basic and acidic residues" evidence="1">
    <location>
        <begin position="289"/>
        <end position="301"/>
    </location>
</feature>
<reference evidence="3" key="1">
    <citation type="journal article" date="2015" name="PLoS Genet.">
        <title>Genome Sequence and Transcriptome Analyses of Chrysochromulina tobin: Metabolic Tools for Enhanced Algal Fitness in the Prominent Order Prymnesiales (Haptophyceae).</title>
        <authorList>
            <person name="Hovde B.T."/>
            <person name="Deodato C.R."/>
            <person name="Hunsperger H.M."/>
            <person name="Ryken S.A."/>
            <person name="Yost W."/>
            <person name="Jha R.K."/>
            <person name="Patterson J."/>
            <person name="Monnat R.J. Jr."/>
            <person name="Barlow S.B."/>
            <person name="Starkenburg S.R."/>
            <person name="Cattolico R.A."/>
        </authorList>
    </citation>
    <scope>NUCLEOTIDE SEQUENCE</scope>
    <source>
        <strain evidence="3">CCMP291</strain>
    </source>
</reference>
<proteinExistence type="predicted"/>
<dbReference type="EMBL" id="JWZX01002481">
    <property type="protein sequence ID" value="KOO28986.1"/>
    <property type="molecule type" value="Genomic_DNA"/>
</dbReference>
<feature type="region of interest" description="Disordered" evidence="1">
    <location>
        <begin position="281"/>
        <end position="302"/>
    </location>
</feature>
<name>A0A0M0JQX8_9EUKA</name>
<feature type="region of interest" description="Disordered" evidence="1">
    <location>
        <begin position="414"/>
        <end position="442"/>
    </location>
</feature>
<comment type="caution">
    <text evidence="2">The sequence shown here is derived from an EMBL/GenBank/DDBJ whole genome shotgun (WGS) entry which is preliminary data.</text>
</comment>